<evidence type="ECO:0000259" key="9">
    <source>
        <dbReference type="PROSITE" id="PS50105"/>
    </source>
</evidence>
<evidence type="ECO:0000256" key="5">
    <source>
        <dbReference type="ARBA" id="ARBA00022705"/>
    </source>
</evidence>
<dbReference type="InterPro" id="IPR027417">
    <property type="entry name" value="P-loop_NTPase"/>
</dbReference>
<evidence type="ECO:0000256" key="4">
    <source>
        <dbReference type="ARBA" id="ARBA00022490"/>
    </source>
</evidence>
<keyword evidence="6" id="KW-0547">Nucleotide-binding</keyword>
<feature type="domain" description="SAM" evidence="9">
    <location>
        <begin position="127"/>
        <end position="206"/>
    </location>
</feature>
<organism evidence="10">
    <name type="scientific">bioreactor metagenome</name>
    <dbReference type="NCBI Taxonomy" id="1076179"/>
    <lineage>
        <taxon>unclassified sequences</taxon>
        <taxon>metagenomes</taxon>
        <taxon>ecological metagenomes</taxon>
    </lineage>
</organism>
<dbReference type="InterPro" id="IPR018078">
    <property type="entry name" value="DNA-binding_RecF_CS"/>
</dbReference>
<name>A0A645DEF7_9ZZZZ</name>
<dbReference type="HAMAP" id="MF_00365">
    <property type="entry name" value="RecF"/>
    <property type="match status" value="1"/>
</dbReference>
<evidence type="ECO:0000256" key="2">
    <source>
        <dbReference type="ARBA" id="ARBA00008016"/>
    </source>
</evidence>
<dbReference type="PROSITE" id="PS00617">
    <property type="entry name" value="RECF_1"/>
    <property type="match status" value="1"/>
</dbReference>
<dbReference type="PROSITE" id="PS50105">
    <property type="entry name" value="SAM_DOMAIN"/>
    <property type="match status" value="1"/>
</dbReference>
<dbReference type="PANTHER" id="PTHR32182:SF0">
    <property type="entry name" value="DNA REPLICATION AND REPAIR PROTEIN RECF"/>
    <property type="match status" value="1"/>
</dbReference>
<evidence type="ECO:0000313" key="10">
    <source>
        <dbReference type="EMBL" id="MPM86962.1"/>
    </source>
</evidence>
<dbReference type="AlphaFoldDB" id="A0A645DEF7"/>
<dbReference type="InterPro" id="IPR001660">
    <property type="entry name" value="SAM"/>
</dbReference>
<dbReference type="GO" id="GO:0006302">
    <property type="term" value="P:double-strand break repair"/>
    <property type="evidence" value="ECO:0007669"/>
    <property type="project" value="TreeGrafter"/>
</dbReference>
<dbReference type="InterPro" id="IPR001238">
    <property type="entry name" value="DNA-binding_RecF"/>
</dbReference>
<keyword evidence="4" id="KW-0963">Cytoplasm</keyword>
<comment type="subcellular location">
    <subcellularLocation>
        <location evidence="1">Cytoplasm</location>
    </subcellularLocation>
</comment>
<dbReference type="Gene3D" id="3.40.50.300">
    <property type="entry name" value="P-loop containing nucleotide triphosphate hydrolases"/>
    <property type="match status" value="1"/>
</dbReference>
<dbReference type="GO" id="GO:0006260">
    <property type="term" value="P:DNA replication"/>
    <property type="evidence" value="ECO:0007669"/>
    <property type="project" value="UniProtKB-KW"/>
</dbReference>
<keyword evidence="7" id="KW-0067">ATP-binding</keyword>
<accession>A0A645DEF7</accession>
<comment type="caution">
    <text evidence="10">The sequence shown here is derived from an EMBL/GenBank/DDBJ whole genome shotgun (WGS) entry which is preliminary data.</text>
</comment>
<comment type="similarity">
    <text evidence="2">Belongs to the RecF family.</text>
</comment>
<dbReference type="InterPro" id="IPR042174">
    <property type="entry name" value="RecF_2"/>
</dbReference>
<keyword evidence="8" id="KW-0238">DNA-binding</keyword>
<evidence type="ECO:0000256" key="7">
    <source>
        <dbReference type="ARBA" id="ARBA00022840"/>
    </source>
</evidence>
<dbReference type="GO" id="GO:0003697">
    <property type="term" value="F:single-stranded DNA binding"/>
    <property type="evidence" value="ECO:0007669"/>
    <property type="project" value="InterPro"/>
</dbReference>
<evidence type="ECO:0000256" key="6">
    <source>
        <dbReference type="ARBA" id="ARBA00022741"/>
    </source>
</evidence>
<dbReference type="GO" id="GO:0000731">
    <property type="term" value="P:DNA synthesis involved in DNA repair"/>
    <property type="evidence" value="ECO:0007669"/>
    <property type="project" value="TreeGrafter"/>
</dbReference>
<gene>
    <name evidence="10" type="primary">recF_53</name>
    <name evidence="10" type="ORF">SDC9_134055</name>
</gene>
<evidence type="ECO:0000256" key="3">
    <source>
        <dbReference type="ARBA" id="ARBA00020170"/>
    </source>
</evidence>
<protein>
    <recommendedName>
        <fullName evidence="3">DNA replication and repair protein RecF</fullName>
    </recommendedName>
</protein>
<evidence type="ECO:0000256" key="1">
    <source>
        <dbReference type="ARBA" id="ARBA00004496"/>
    </source>
</evidence>
<dbReference type="SUPFAM" id="SSF52540">
    <property type="entry name" value="P-loop containing nucleoside triphosphate hydrolases"/>
    <property type="match status" value="1"/>
</dbReference>
<dbReference type="Pfam" id="PF02463">
    <property type="entry name" value="SMC_N"/>
    <property type="match status" value="1"/>
</dbReference>
<dbReference type="EMBL" id="VSSQ01034882">
    <property type="protein sequence ID" value="MPM86962.1"/>
    <property type="molecule type" value="Genomic_DNA"/>
</dbReference>
<dbReference type="Gene3D" id="1.20.1050.90">
    <property type="entry name" value="RecF/RecN/SMC, N-terminal domain"/>
    <property type="match status" value="1"/>
</dbReference>
<dbReference type="GO" id="GO:0005524">
    <property type="term" value="F:ATP binding"/>
    <property type="evidence" value="ECO:0007669"/>
    <property type="project" value="UniProtKB-KW"/>
</dbReference>
<keyword evidence="5" id="KW-0235">DNA replication</keyword>
<sequence>MKITELKLKNYRNCKEIYLDLDSKKTLIIGKNAQGKTNILESIYFLSSLKSPRTNNNIELINFDSDFVEINSVVRKSNVDIDLDFRYTKEKKRELKVNKLKTSKLKEYRNVLKTVLFSTQDLLLLRGGPQDRRDWLDGAISQIYPAYDERLSKYNKTRIQKNNFLKDYNQDETLLEVYNEQLAILGSNIIFLRKKFLKELEKIAKEKHLNISREENLTLNYDCSFLAEEKKETPEVNEILEKFKIKLEERKKEEIIRGQALVGPHRDDVIFHINNQEAAKFASQGQQRTVVLSLKLAELELITQKIKESPILLLDDVLAELDDLRQNYLLQTIDKNTQTIITSVDTLLFDEKFLKDVKIYKIENGRISKD</sequence>
<evidence type="ECO:0000256" key="8">
    <source>
        <dbReference type="ARBA" id="ARBA00023125"/>
    </source>
</evidence>
<proteinExistence type="inferred from homology"/>
<dbReference type="NCBIfam" id="TIGR00611">
    <property type="entry name" value="recf"/>
    <property type="match status" value="1"/>
</dbReference>
<dbReference type="PANTHER" id="PTHR32182">
    <property type="entry name" value="DNA REPLICATION AND REPAIR PROTEIN RECF"/>
    <property type="match status" value="1"/>
</dbReference>
<reference evidence="10" key="1">
    <citation type="submission" date="2019-08" db="EMBL/GenBank/DDBJ databases">
        <authorList>
            <person name="Kucharzyk K."/>
            <person name="Murdoch R.W."/>
            <person name="Higgins S."/>
            <person name="Loffler F."/>
        </authorList>
    </citation>
    <scope>NUCLEOTIDE SEQUENCE</scope>
</reference>
<dbReference type="GO" id="GO:0005737">
    <property type="term" value="C:cytoplasm"/>
    <property type="evidence" value="ECO:0007669"/>
    <property type="project" value="UniProtKB-SubCell"/>
</dbReference>
<dbReference type="PROSITE" id="PS00618">
    <property type="entry name" value="RECF_2"/>
    <property type="match status" value="1"/>
</dbReference>
<dbReference type="InterPro" id="IPR003395">
    <property type="entry name" value="RecF/RecN/SMC_N"/>
</dbReference>